<sequence>MNFIAVQLTGFLVIDDTVNIALVSNNMETNGMNDEVATNLYRS</sequence>
<evidence type="ECO:0000313" key="1">
    <source>
        <dbReference type="EMBL" id="GAL16608.1"/>
    </source>
</evidence>
<organism evidence="1 2">
    <name type="scientific">Vibrio maritimus</name>
    <dbReference type="NCBI Taxonomy" id="990268"/>
    <lineage>
        <taxon>Bacteria</taxon>
        <taxon>Pseudomonadati</taxon>
        <taxon>Pseudomonadota</taxon>
        <taxon>Gammaproteobacteria</taxon>
        <taxon>Vibrionales</taxon>
        <taxon>Vibrionaceae</taxon>
        <taxon>Vibrio</taxon>
    </lineage>
</organism>
<dbReference type="AlphaFoldDB" id="A0A090RPY1"/>
<accession>A0A090RPY1</accession>
<name>A0A090RPY1_9VIBR</name>
<protein>
    <submittedName>
        <fullName evidence="1">Uncharacterized protein</fullName>
    </submittedName>
</protein>
<dbReference type="Proteomes" id="UP000029228">
    <property type="component" value="Unassembled WGS sequence"/>
</dbReference>
<keyword evidence="2" id="KW-1185">Reference proteome</keyword>
<gene>
    <name evidence="1" type="ORF">JCM19235_5157</name>
</gene>
<comment type="caution">
    <text evidence="1">The sequence shown here is derived from an EMBL/GenBank/DDBJ whole genome shotgun (WGS) entry which is preliminary data.</text>
</comment>
<evidence type="ECO:0000313" key="2">
    <source>
        <dbReference type="Proteomes" id="UP000029228"/>
    </source>
</evidence>
<reference evidence="1 2" key="1">
    <citation type="submission" date="2014-09" db="EMBL/GenBank/DDBJ databases">
        <title>Vibrio maritimus JCM 19235. (C45) whole genome shotgun sequence.</title>
        <authorList>
            <person name="Sawabe T."/>
            <person name="Meirelles P."/>
            <person name="Nakanishi M."/>
            <person name="Sayaka M."/>
            <person name="Hattori M."/>
            <person name="Ohkuma M."/>
        </authorList>
    </citation>
    <scope>NUCLEOTIDE SEQUENCE [LARGE SCALE GENOMIC DNA]</scope>
    <source>
        <strain evidence="2">JCM19235</strain>
    </source>
</reference>
<dbReference type="STRING" id="990268.JCM19235_5157"/>
<reference evidence="1 2" key="2">
    <citation type="submission" date="2014-09" db="EMBL/GenBank/DDBJ databases">
        <authorList>
            <consortium name="NBRP consortium"/>
            <person name="Sawabe T."/>
            <person name="Meirelles P."/>
            <person name="Nakanishi M."/>
            <person name="Sayaka M."/>
            <person name="Hattori M."/>
            <person name="Ohkuma M."/>
        </authorList>
    </citation>
    <scope>NUCLEOTIDE SEQUENCE [LARGE SCALE GENOMIC DNA]</scope>
    <source>
        <strain evidence="2">JCM19235</strain>
    </source>
</reference>
<dbReference type="EMBL" id="BBMR01000001">
    <property type="protein sequence ID" value="GAL16608.1"/>
    <property type="molecule type" value="Genomic_DNA"/>
</dbReference>
<proteinExistence type="predicted"/>